<protein>
    <recommendedName>
        <fullName evidence="3">Transposase</fullName>
    </recommendedName>
</protein>
<accession>A0ABY0TGF7</accession>
<reference evidence="1 2" key="1">
    <citation type="submission" date="2016-10" db="EMBL/GenBank/DDBJ databases">
        <authorList>
            <person name="Varghese N."/>
            <person name="Submissions S."/>
        </authorList>
    </citation>
    <scope>NUCLEOTIDE SEQUENCE [LARGE SCALE GENOMIC DNA]</scope>
    <source>
        <strain evidence="1 2">Nl1</strain>
    </source>
</reference>
<evidence type="ECO:0008006" key="3">
    <source>
        <dbReference type="Google" id="ProtNLM"/>
    </source>
</evidence>
<evidence type="ECO:0000313" key="2">
    <source>
        <dbReference type="Proteomes" id="UP000183471"/>
    </source>
</evidence>
<dbReference type="Proteomes" id="UP000183471">
    <property type="component" value="Unassembled WGS sequence"/>
</dbReference>
<gene>
    <name evidence="1" type="ORF">SAMN05216402_2189</name>
</gene>
<evidence type="ECO:0000313" key="1">
    <source>
        <dbReference type="EMBL" id="SDQ76263.1"/>
    </source>
</evidence>
<keyword evidence="2" id="KW-1185">Reference proteome</keyword>
<sequence>MIFYPKIISSRPFFFTKKELLVSPDTFYCQRIKHSNINKAHHFGFSEYHYRLHQLQLFGPRYVR</sequence>
<name>A0ABY0TGF7_9PROT</name>
<proteinExistence type="predicted"/>
<dbReference type="EMBL" id="FNKY01000001">
    <property type="protein sequence ID" value="SDQ76263.1"/>
    <property type="molecule type" value="Genomic_DNA"/>
</dbReference>
<comment type="caution">
    <text evidence="1">The sequence shown here is derived from an EMBL/GenBank/DDBJ whole genome shotgun (WGS) entry which is preliminary data.</text>
</comment>
<organism evidence="1 2">
    <name type="scientific">Nitrosospira multiformis</name>
    <dbReference type="NCBI Taxonomy" id="1231"/>
    <lineage>
        <taxon>Bacteria</taxon>
        <taxon>Pseudomonadati</taxon>
        <taxon>Pseudomonadota</taxon>
        <taxon>Betaproteobacteria</taxon>
        <taxon>Nitrosomonadales</taxon>
        <taxon>Nitrosomonadaceae</taxon>
        <taxon>Nitrosospira</taxon>
    </lineage>
</organism>